<gene>
    <name evidence="1" type="ORF">BN850_0075500</name>
</gene>
<comment type="caution">
    <text evidence="1">The sequence shown here is derived from an EMBL/GenBank/DDBJ whole genome shotgun (WGS) entry which is preliminary data.</text>
</comment>
<accession>A0A090MII3</accession>
<organism evidence="1">
    <name type="scientific">Fusarium clavum</name>
    <dbReference type="NCBI Taxonomy" id="2594811"/>
    <lineage>
        <taxon>Eukaryota</taxon>
        <taxon>Fungi</taxon>
        <taxon>Dikarya</taxon>
        <taxon>Ascomycota</taxon>
        <taxon>Pezizomycotina</taxon>
        <taxon>Sordariomycetes</taxon>
        <taxon>Hypocreomycetidae</taxon>
        <taxon>Hypocreales</taxon>
        <taxon>Nectriaceae</taxon>
        <taxon>Fusarium</taxon>
        <taxon>Fusarium incarnatum-equiseti species complex</taxon>
    </lineage>
</organism>
<sequence>MYPNRAVRIFPCLMCWTPEVKCPNYVFLKRSICVDCERMRRQYGENEQIASHVHETFVRYLLDKYSERDGITYERINAYIKSAKEVNVDNLLTVALDYIFRNFSELYHAVCDAVEIARDRGPMQWTPDNLAERLERVRAEREWDQKGRYLDER</sequence>
<name>A0A090MII3_9HYPO</name>
<proteinExistence type="predicted"/>
<evidence type="ECO:0000313" key="1">
    <source>
        <dbReference type="EMBL" id="CEG04787.1"/>
    </source>
</evidence>
<reference evidence="1" key="1">
    <citation type="submission" date="2013-05" db="EMBL/GenBank/DDBJ databases">
        <title>Draft genome sequences of six wheat associated Fusarium spp. isolates.</title>
        <authorList>
            <person name="Moolhuijzen P.M."/>
            <person name="Manners J.M."/>
            <person name="Wilcox S."/>
            <person name="Bellgard M.I."/>
            <person name="Gardiner D.M."/>
        </authorList>
    </citation>
    <scope>NUCLEOTIDE SEQUENCE</scope>
    <source>
        <strain evidence="1">CS3069</strain>
    </source>
</reference>
<dbReference type="AlphaFoldDB" id="A0A090MII3"/>
<protein>
    <submittedName>
        <fullName evidence="1">WGS project CBMI000000000 data, contig CS3069_c002056</fullName>
    </submittedName>
</protein>
<dbReference type="EMBL" id="CBMI010002054">
    <property type="protein sequence ID" value="CEG04787.1"/>
    <property type="molecule type" value="Genomic_DNA"/>
</dbReference>